<dbReference type="InterPro" id="IPR021373">
    <property type="entry name" value="DUF2993"/>
</dbReference>
<gene>
    <name evidence="1" type="ORF">AB0470_21585</name>
</gene>
<accession>A0ABV3KVN0</accession>
<evidence type="ECO:0000313" key="2">
    <source>
        <dbReference type="Proteomes" id="UP001553148"/>
    </source>
</evidence>
<proteinExistence type="predicted"/>
<name>A0ABV3KVN0_STRGS</name>
<evidence type="ECO:0000313" key="1">
    <source>
        <dbReference type="EMBL" id="MEV8462133.1"/>
    </source>
</evidence>
<organism evidence="1 2">
    <name type="scientific">Streptomyces griseosporeus</name>
    <dbReference type="NCBI Taxonomy" id="1910"/>
    <lineage>
        <taxon>Bacteria</taxon>
        <taxon>Bacillati</taxon>
        <taxon>Actinomycetota</taxon>
        <taxon>Actinomycetes</taxon>
        <taxon>Kitasatosporales</taxon>
        <taxon>Streptomycetaceae</taxon>
        <taxon>Streptomyces</taxon>
    </lineage>
</organism>
<keyword evidence="2" id="KW-1185">Reference proteome</keyword>
<comment type="caution">
    <text evidence="1">The sequence shown here is derived from an EMBL/GenBank/DDBJ whole genome shotgun (WGS) entry which is preliminary data.</text>
</comment>
<sequence length="236" mass="25373">MRRRWVKVLTVTVVVLAVLFTVVDRVAVHYADGEVADLAAQKYGYDSATDANLDVSITGFPFLTQALGRDFDHVTLDADHLLLNSEANRTGDYLDLTGLHIDLYDVSVPSFTARSAEANRASGRVTLPYANLAAVLGRLANGKFTVTPAGDDQVTVAGDLVDFETGARTPVRSTGRLQLAGDEFGITVPGARKADAMWRVPLPEGVSMTAVHTRETGVEVTLEGHLVTLGSSRFTR</sequence>
<dbReference type="Proteomes" id="UP001553148">
    <property type="component" value="Unassembled WGS sequence"/>
</dbReference>
<dbReference type="Pfam" id="PF11209">
    <property type="entry name" value="LmeA"/>
    <property type="match status" value="1"/>
</dbReference>
<dbReference type="EMBL" id="JBFAUJ010000008">
    <property type="protein sequence ID" value="MEV8462133.1"/>
    <property type="molecule type" value="Genomic_DNA"/>
</dbReference>
<protein>
    <submittedName>
        <fullName evidence="1">DUF2993 domain-containing protein</fullName>
    </submittedName>
</protein>
<dbReference type="RefSeq" id="WP_229908899.1">
    <property type="nucleotide sequence ID" value="NZ_BNBR01000003.1"/>
</dbReference>
<reference evidence="1 2" key="1">
    <citation type="submission" date="2024-06" db="EMBL/GenBank/DDBJ databases">
        <title>The Natural Products Discovery Center: Release of the First 8490 Sequenced Strains for Exploring Actinobacteria Biosynthetic Diversity.</title>
        <authorList>
            <person name="Kalkreuter E."/>
            <person name="Kautsar S.A."/>
            <person name="Yang D."/>
            <person name="Bader C.D."/>
            <person name="Teijaro C.N."/>
            <person name="Fluegel L."/>
            <person name="Davis C.M."/>
            <person name="Simpson J.R."/>
            <person name="Lauterbach L."/>
            <person name="Steele A.D."/>
            <person name="Gui C."/>
            <person name="Meng S."/>
            <person name="Li G."/>
            <person name="Viehrig K."/>
            <person name="Ye F."/>
            <person name="Su P."/>
            <person name="Kiefer A.F."/>
            <person name="Nichols A."/>
            <person name="Cepeda A.J."/>
            <person name="Yan W."/>
            <person name="Fan B."/>
            <person name="Jiang Y."/>
            <person name="Adhikari A."/>
            <person name="Zheng C.-J."/>
            <person name="Schuster L."/>
            <person name="Cowan T.M."/>
            <person name="Smanski M.J."/>
            <person name="Chevrette M.G."/>
            <person name="De Carvalho L.P.S."/>
            <person name="Shen B."/>
        </authorList>
    </citation>
    <scope>NUCLEOTIDE SEQUENCE [LARGE SCALE GENOMIC DNA]</scope>
    <source>
        <strain evidence="1 2">NPDC052360</strain>
    </source>
</reference>